<organism evidence="1 2">
    <name type="scientific">Fusibacter paucivorans</name>
    <dbReference type="NCBI Taxonomy" id="76009"/>
    <lineage>
        <taxon>Bacteria</taxon>
        <taxon>Bacillati</taxon>
        <taxon>Bacillota</taxon>
        <taxon>Clostridia</taxon>
        <taxon>Eubacteriales</taxon>
        <taxon>Eubacteriales Family XII. Incertae Sedis</taxon>
        <taxon>Fusibacter</taxon>
    </lineage>
</organism>
<dbReference type="RefSeq" id="WP_213236462.1">
    <property type="nucleotide sequence ID" value="NZ_JAHBCL010000011.1"/>
</dbReference>
<proteinExistence type="predicted"/>
<dbReference type="SUPFAM" id="SSF52467">
    <property type="entry name" value="DHS-like NAD/FAD-binding domain"/>
    <property type="match status" value="1"/>
</dbReference>
<evidence type="ECO:0000313" key="2">
    <source>
        <dbReference type="Proteomes" id="UP000746471"/>
    </source>
</evidence>
<protein>
    <recommendedName>
        <fullName evidence="3">Deoxyhypusine synthase</fullName>
    </recommendedName>
</protein>
<reference evidence="1 2" key="1">
    <citation type="submission" date="2021-05" db="EMBL/GenBank/DDBJ databases">
        <title>Fusibacter ferrireducens sp. nov., an anaerobic, sulfur- and Fe-reducing bacterium isolated from the mangrove sediment.</title>
        <authorList>
            <person name="Qiu D."/>
        </authorList>
    </citation>
    <scope>NUCLEOTIDE SEQUENCE [LARGE SCALE GENOMIC DNA]</scope>
    <source>
        <strain evidence="1 2">DSM 12116</strain>
    </source>
</reference>
<evidence type="ECO:0008006" key="3">
    <source>
        <dbReference type="Google" id="ProtNLM"/>
    </source>
</evidence>
<keyword evidence="2" id="KW-1185">Reference proteome</keyword>
<accession>A0ABS5PN44</accession>
<dbReference type="InterPro" id="IPR029035">
    <property type="entry name" value="DHS-like_NAD/FAD-binding_dom"/>
</dbReference>
<dbReference type="Proteomes" id="UP000746471">
    <property type="component" value="Unassembled WGS sequence"/>
</dbReference>
<dbReference type="EMBL" id="JAHBCL010000011">
    <property type="protein sequence ID" value="MBS7526605.1"/>
    <property type="molecule type" value="Genomic_DNA"/>
</dbReference>
<dbReference type="Gene3D" id="3.40.50.10690">
    <property type="entry name" value="putative lor/sdh protein like domains"/>
    <property type="match status" value="1"/>
</dbReference>
<sequence length="314" mass="34461">MQYYDIDLTKLNRYPISNRKNKVNIDQFASLKKAPHVENVLDIMPNILMAKDLKEVVALVVNAKRNGRSVIFAMGGHVVKCGLGSIIIDLMERNIVTGILMNGAASIHDFEIAMIGETSEDVQSVLGEGEFGMAEETGRMHNEAINLAYEANAGLGYSIGKYIRDNNFKYHDYSILSKAYELGVPAFVSVAIGDDITHMHPEASGEAIGATSHRDFLGFTSVLPNIANGGVYFNIGSAVILPEVFLKAFSIVQNLGYDMSGLNTVNMDMQTHYRTLTNVVKRPTMRDGKGFNLIGTHEIMLPLLASAVISELRE</sequence>
<name>A0ABS5PN44_9FIRM</name>
<comment type="caution">
    <text evidence="1">The sequence shown here is derived from an EMBL/GenBank/DDBJ whole genome shotgun (WGS) entry which is preliminary data.</text>
</comment>
<gene>
    <name evidence="1" type="ORF">KHM83_07950</name>
</gene>
<evidence type="ECO:0000313" key="1">
    <source>
        <dbReference type="EMBL" id="MBS7526605.1"/>
    </source>
</evidence>